<protein>
    <submittedName>
        <fullName evidence="2">Uncharacterized protein</fullName>
    </submittedName>
</protein>
<dbReference type="AlphaFoldDB" id="A0A5C3L7P5"/>
<evidence type="ECO:0000256" key="1">
    <source>
        <dbReference type="SAM" id="Phobius"/>
    </source>
</evidence>
<feature type="transmembrane region" description="Helical" evidence="1">
    <location>
        <begin position="152"/>
        <end position="170"/>
    </location>
</feature>
<feature type="transmembrane region" description="Helical" evidence="1">
    <location>
        <begin position="33"/>
        <end position="53"/>
    </location>
</feature>
<dbReference type="OrthoDB" id="4218123at2759"/>
<name>A0A5C3L7P5_COPMA</name>
<evidence type="ECO:0000313" key="2">
    <source>
        <dbReference type="EMBL" id="TFK28543.1"/>
    </source>
</evidence>
<organism evidence="2 3">
    <name type="scientific">Coprinopsis marcescibilis</name>
    <name type="common">Agaric fungus</name>
    <name type="synonym">Psathyrella marcescibilis</name>
    <dbReference type="NCBI Taxonomy" id="230819"/>
    <lineage>
        <taxon>Eukaryota</taxon>
        <taxon>Fungi</taxon>
        <taxon>Dikarya</taxon>
        <taxon>Basidiomycota</taxon>
        <taxon>Agaricomycotina</taxon>
        <taxon>Agaricomycetes</taxon>
        <taxon>Agaricomycetidae</taxon>
        <taxon>Agaricales</taxon>
        <taxon>Agaricineae</taxon>
        <taxon>Psathyrellaceae</taxon>
        <taxon>Coprinopsis</taxon>
    </lineage>
</organism>
<proteinExistence type="predicted"/>
<keyword evidence="1" id="KW-1133">Transmembrane helix</keyword>
<keyword evidence="3" id="KW-1185">Reference proteome</keyword>
<dbReference type="PANTHER" id="PTHR39470">
    <property type="entry name" value="CHROMOSOME 10, WHOLE GENOME SHOTGUN SEQUENCE"/>
    <property type="match status" value="1"/>
</dbReference>
<accession>A0A5C3L7P5</accession>
<evidence type="ECO:0000313" key="3">
    <source>
        <dbReference type="Proteomes" id="UP000307440"/>
    </source>
</evidence>
<reference evidence="2 3" key="1">
    <citation type="journal article" date="2019" name="Nat. Ecol. Evol.">
        <title>Megaphylogeny resolves global patterns of mushroom evolution.</title>
        <authorList>
            <person name="Varga T."/>
            <person name="Krizsan K."/>
            <person name="Foldi C."/>
            <person name="Dima B."/>
            <person name="Sanchez-Garcia M."/>
            <person name="Sanchez-Ramirez S."/>
            <person name="Szollosi G.J."/>
            <person name="Szarkandi J.G."/>
            <person name="Papp V."/>
            <person name="Albert L."/>
            <person name="Andreopoulos W."/>
            <person name="Angelini C."/>
            <person name="Antonin V."/>
            <person name="Barry K.W."/>
            <person name="Bougher N.L."/>
            <person name="Buchanan P."/>
            <person name="Buyck B."/>
            <person name="Bense V."/>
            <person name="Catcheside P."/>
            <person name="Chovatia M."/>
            <person name="Cooper J."/>
            <person name="Damon W."/>
            <person name="Desjardin D."/>
            <person name="Finy P."/>
            <person name="Geml J."/>
            <person name="Haridas S."/>
            <person name="Hughes K."/>
            <person name="Justo A."/>
            <person name="Karasinski D."/>
            <person name="Kautmanova I."/>
            <person name="Kiss B."/>
            <person name="Kocsube S."/>
            <person name="Kotiranta H."/>
            <person name="LaButti K.M."/>
            <person name="Lechner B.E."/>
            <person name="Liimatainen K."/>
            <person name="Lipzen A."/>
            <person name="Lukacs Z."/>
            <person name="Mihaltcheva S."/>
            <person name="Morgado L.N."/>
            <person name="Niskanen T."/>
            <person name="Noordeloos M.E."/>
            <person name="Ohm R.A."/>
            <person name="Ortiz-Santana B."/>
            <person name="Ovrebo C."/>
            <person name="Racz N."/>
            <person name="Riley R."/>
            <person name="Savchenko A."/>
            <person name="Shiryaev A."/>
            <person name="Soop K."/>
            <person name="Spirin V."/>
            <person name="Szebenyi C."/>
            <person name="Tomsovsky M."/>
            <person name="Tulloss R.E."/>
            <person name="Uehling J."/>
            <person name="Grigoriev I.V."/>
            <person name="Vagvolgyi C."/>
            <person name="Papp T."/>
            <person name="Martin F.M."/>
            <person name="Miettinen O."/>
            <person name="Hibbett D.S."/>
            <person name="Nagy L.G."/>
        </authorList>
    </citation>
    <scope>NUCLEOTIDE SEQUENCE [LARGE SCALE GENOMIC DNA]</scope>
    <source>
        <strain evidence="2 3">CBS 121175</strain>
    </source>
</reference>
<keyword evidence="1" id="KW-0812">Transmembrane</keyword>
<sequence length="345" mass="38717">MISLPLFISLATCTTTGWLYLSRNRLKPTQILLFIHTIYIAYQILVAFPANVFTDSSSALNVPSDVLRARYMRTGRTLDAELDGLFTKLGSFDLRILYVQFGHDVVAGCDYCQSFWDFALLALPRPLLSYVREIAFIGALTLPGTPRSHLRALGLGILMLSALAEAYFTLTTPIALSPTEKPLITMWHDFFLFLRLTLFLILPFLLYLPRIPYIHRLPIISNVVPLPDPKTHPNYISPGQQLESIQRTLDHLLPSIHLLKYTRAAIMRLPTMRERASAWWAAEKMEGDEGLADPAVQKAGKGMGLGYEKSSAEQEAGVLRQNARKGLESLMASAPPSQHWFTEQS</sequence>
<dbReference type="PANTHER" id="PTHR39470:SF1">
    <property type="entry name" value="CHORISMATE SYNTHASE PROTEIN"/>
    <property type="match status" value="1"/>
</dbReference>
<feature type="transmembrane region" description="Helical" evidence="1">
    <location>
        <begin position="6"/>
        <end position="21"/>
    </location>
</feature>
<dbReference type="Proteomes" id="UP000307440">
    <property type="component" value="Unassembled WGS sequence"/>
</dbReference>
<gene>
    <name evidence="2" type="ORF">FA15DRAFT_665247</name>
</gene>
<dbReference type="STRING" id="230819.A0A5C3L7P5"/>
<keyword evidence="1" id="KW-0472">Membrane</keyword>
<feature type="transmembrane region" description="Helical" evidence="1">
    <location>
        <begin position="190"/>
        <end position="208"/>
    </location>
</feature>
<dbReference type="EMBL" id="ML210155">
    <property type="protein sequence ID" value="TFK28543.1"/>
    <property type="molecule type" value="Genomic_DNA"/>
</dbReference>